<accession>A0A915ZT23</accession>
<evidence type="ECO:0000313" key="3">
    <source>
        <dbReference type="Proteomes" id="UP000684084"/>
    </source>
</evidence>
<dbReference type="EMBL" id="CAGKOT010000064">
    <property type="protein sequence ID" value="CAB5389208.1"/>
    <property type="molecule type" value="Genomic_DNA"/>
</dbReference>
<organism evidence="2 3">
    <name type="scientific">Rhizophagus irregularis</name>
    <dbReference type="NCBI Taxonomy" id="588596"/>
    <lineage>
        <taxon>Eukaryota</taxon>
        <taxon>Fungi</taxon>
        <taxon>Fungi incertae sedis</taxon>
        <taxon>Mucoromycota</taxon>
        <taxon>Glomeromycotina</taxon>
        <taxon>Glomeromycetes</taxon>
        <taxon>Glomerales</taxon>
        <taxon>Glomeraceae</taxon>
        <taxon>Rhizophagus</taxon>
    </lineage>
</organism>
<dbReference type="VEuPathDB" id="FungiDB:RhiirFUN_025948"/>
<dbReference type="Proteomes" id="UP000684084">
    <property type="component" value="Unassembled WGS sequence"/>
</dbReference>
<feature type="compositionally biased region" description="Polar residues" evidence="1">
    <location>
        <begin position="149"/>
        <end position="167"/>
    </location>
</feature>
<comment type="caution">
    <text evidence="2">The sequence shown here is derived from an EMBL/GenBank/DDBJ whole genome shotgun (WGS) entry which is preliminary data.</text>
</comment>
<evidence type="ECO:0000256" key="1">
    <source>
        <dbReference type="SAM" id="MobiDB-lite"/>
    </source>
</evidence>
<proteinExistence type="predicted"/>
<feature type="compositionally biased region" description="Low complexity" evidence="1">
    <location>
        <begin position="168"/>
        <end position="190"/>
    </location>
</feature>
<feature type="compositionally biased region" description="Low complexity" evidence="1">
    <location>
        <begin position="1"/>
        <end position="19"/>
    </location>
</feature>
<feature type="region of interest" description="Disordered" evidence="1">
    <location>
        <begin position="142"/>
        <end position="209"/>
    </location>
</feature>
<protein>
    <recommendedName>
        <fullName evidence="4">HTH myb-type domain-containing protein</fullName>
    </recommendedName>
</protein>
<gene>
    <name evidence="2" type="ORF">CHRIB12_LOCUS20958</name>
</gene>
<evidence type="ECO:0000313" key="2">
    <source>
        <dbReference type="EMBL" id="CAB5389208.1"/>
    </source>
</evidence>
<feature type="region of interest" description="Disordered" evidence="1">
    <location>
        <begin position="1"/>
        <end position="24"/>
    </location>
</feature>
<sequence length="290" mass="33200">MGIPKPKQTKKTQTNQIKTKSIKKRSTKKIKIIDNEIIKFMNENKNERTPYIRASKEINKGFTSKQIRQRWISKLDPLLRHENLCEDEKLYIIEWVEKYRNEHPFNNINWKQLIKDLKNKFGKMRSENKVKNHYYLKERQRGVLPSKVDVSSQDNNVSKSAPSSPQDSNSPKSVPSSPQVSNVSTTVSPSSKDDDVPKSAPSSPQDNNVSKIVLSYSQYDNASKSAPIYPQVNDVLKSVPTSPQDNNVLTTLSPSPQDNNVLKSVSFILYNNNVQERQVSDMLKIRNLLN</sequence>
<dbReference type="OrthoDB" id="2396457at2759"/>
<name>A0A915ZT23_9GLOM</name>
<reference evidence="2" key="1">
    <citation type="submission" date="2020-05" db="EMBL/GenBank/DDBJ databases">
        <authorList>
            <person name="Rincon C."/>
            <person name="Sanders R I."/>
            <person name="Robbins C."/>
            <person name="Chaturvedi A."/>
        </authorList>
    </citation>
    <scope>NUCLEOTIDE SEQUENCE</scope>
    <source>
        <strain evidence="2">CHB12</strain>
    </source>
</reference>
<evidence type="ECO:0008006" key="4">
    <source>
        <dbReference type="Google" id="ProtNLM"/>
    </source>
</evidence>
<dbReference type="AlphaFoldDB" id="A0A915ZT23"/>